<dbReference type="PANTHER" id="PTHR12203:SF99">
    <property type="entry name" value="OS04G0534100 PROTEIN"/>
    <property type="match status" value="1"/>
</dbReference>
<organism evidence="3 4">
    <name type="scientific">Trema orientale</name>
    <name type="common">Charcoal tree</name>
    <name type="synonym">Celtis orientalis</name>
    <dbReference type="NCBI Taxonomy" id="63057"/>
    <lineage>
        <taxon>Eukaryota</taxon>
        <taxon>Viridiplantae</taxon>
        <taxon>Streptophyta</taxon>
        <taxon>Embryophyta</taxon>
        <taxon>Tracheophyta</taxon>
        <taxon>Spermatophyta</taxon>
        <taxon>Magnoliopsida</taxon>
        <taxon>eudicotyledons</taxon>
        <taxon>Gunneridae</taxon>
        <taxon>Pentapetalae</taxon>
        <taxon>rosids</taxon>
        <taxon>fabids</taxon>
        <taxon>Rosales</taxon>
        <taxon>Cannabaceae</taxon>
        <taxon>Trema</taxon>
    </lineage>
</organism>
<reference evidence="4" key="1">
    <citation type="submission" date="2016-06" db="EMBL/GenBank/DDBJ databases">
        <title>Parallel loss of symbiosis genes in relatives of nitrogen-fixing non-legume Parasponia.</title>
        <authorList>
            <person name="Van Velzen R."/>
            <person name="Holmer R."/>
            <person name="Bu F."/>
            <person name="Rutten L."/>
            <person name="Van Zeijl A."/>
            <person name="Liu W."/>
            <person name="Santuari L."/>
            <person name="Cao Q."/>
            <person name="Sharma T."/>
            <person name="Shen D."/>
            <person name="Roswanjaya Y."/>
            <person name="Wardhani T."/>
            <person name="Kalhor M.S."/>
            <person name="Jansen J."/>
            <person name="Van den Hoogen J."/>
            <person name="Gungor B."/>
            <person name="Hartog M."/>
            <person name="Hontelez J."/>
            <person name="Verver J."/>
            <person name="Yang W.-C."/>
            <person name="Schijlen E."/>
            <person name="Repin R."/>
            <person name="Schilthuizen M."/>
            <person name="Schranz E."/>
            <person name="Heidstra R."/>
            <person name="Miyata K."/>
            <person name="Fedorova E."/>
            <person name="Kohlen W."/>
            <person name="Bisseling T."/>
            <person name="Smit S."/>
            <person name="Geurts R."/>
        </authorList>
    </citation>
    <scope>NUCLEOTIDE SEQUENCE [LARGE SCALE GENOMIC DNA]</scope>
    <source>
        <strain evidence="4">cv. RG33-2</strain>
    </source>
</reference>
<gene>
    <name evidence="3" type="ORF">TorRG33x02_132810</name>
</gene>
<protein>
    <submittedName>
        <fullName evidence="3">Lipopolysaccharide-modifying protein</fullName>
    </submittedName>
</protein>
<dbReference type="AlphaFoldDB" id="A0A2P5EZB0"/>
<evidence type="ECO:0000313" key="3">
    <source>
        <dbReference type="EMBL" id="PON90875.1"/>
    </source>
</evidence>
<dbReference type="Pfam" id="PF05686">
    <property type="entry name" value="Glyco_transf_90"/>
    <property type="match status" value="1"/>
</dbReference>
<evidence type="ECO:0000313" key="4">
    <source>
        <dbReference type="Proteomes" id="UP000237000"/>
    </source>
</evidence>
<dbReference type="SMART" id="SM00672">
    <property type="entry name" value="CAP10"/>
    <property type="match status" value="1"/>
</dbReference>
<feature type="region of interest" description="Disordered" evidence="1">
    <location>
        <begin position="338"/>
        <end position="377"/>
    </location>
</feature>
<accession>A0A2P5EZB0</accession>
<evidence type="ECO:0000259" key="2">
    <source>
        <dbReference type="SMART" id="SM00672"/>
    </source>
</evidence>
<evidence type="ECO:0000256" key="1">
    <source>
        <dbReference type="SAM" id="MobiDB-lite"/>
    </source>
</evidence>
<dbReference type="InterPro" id="IPR051091">
    <property type="entry name" value="O-Glucosyltr/Glycosyltrsf_90"/>
</dbReference>
<proteinExistence type="predicted"/>
<dbReference type="EMBL" id="JXTC01000079">
    <property type="protein sequence ID" value="PON90875.1"/>
    <property type="molecule type" value="Genomic_DNA"/>
</dbReference>
<feature type="compositionally biased region" description="Polar residues" evidence="1">
    <location>
        <begin position="351"/>
        <end position="364"/>
    </location>
</feature>
<keyword evidence="4" id="KW-1185">Reference proteome</keyword>
<feature type="domain" description="Glycosyl transferase CAP10" evidence="2">
    <location>
        <begin position="52"/>
        <end position="301"/>
    </location>
</feature>
<dbReference type="PANTHER" id="PTHR12203">
    <property type="entry name" value="KDEL LYS-ASP-GLU-LEU CONTAINING - RELATED"/>
    <property type="match status" value="1"/>
</dbReference>
<dbReference type="Proteomes" id="UP000237000">
    <property type="component" value="Unassembled WGS sequence"/>
</dbReference>
<dbReference type="InterPro" id="IPR006598">
    <property type="entry name" value="CAP10"/>
</dbReference>
<sequence length="377" mass="43952">MVERAQSMGLANFRLVILKGKAYVQTYWHSFQSRDIFTLWGILQLLRRYPGRIPDLDMMFNCGDLPIVHSSAFSGPNATSPPPVFNYNKDSTTLDIIFPDWAFWGWPEIDIKPWVPLLNDLKEGNTREKWVDREPYAYWKGNPSVSRNRRDLFKCKTSFFHDWKARLYAQNWKRASRRGYKKSNLADQCTHRYKIYIEGAAWSVSQKYILACDSMTLLVKPRFYDFFARGLIPRHHYWPIRDDNKCRSIKFAVEWGNSHPEEAQEIGKTGSKFIQEELKMEYVYDFMFHALNEYAKLLKYEPTIPPGATELCSESMVCQANGLAQEFMIESMVKGPVDSSPCTMPPPYDPSSLSSFLQRNTNSTKEVELLENQNKHP</sequence>
<name>A0A2P5EZB0_TREOI</name>
<comment type="caution">
    <text evidence="3">The sequence shown here is derived from an EMBL/GenBank/DDBJ whole genome shotgun (WGS) entry which is preliminary data.</text>
</comment>
<dbReference type="InParanoid" id="A0A2P5EZB0"/>
<dbReference type="OrthoDB" id="202415at2759"/>